<evidence type="ECO:0000313" key="3">
    <source>
        <dbReference type="Proteomes" id="UP001239265"/>
    </source>
</evidence>
<name>A0ABD5BAY4_ELIMR</name>
<accession>A0ABD5BAY4</accession>
<feature type="non-terminal residue" evidence="2">
    <location>
        <position position="1"/>
    </location>
</feature>
<proteinExistence type="predicted"/>
<protein>
    <submittedName>
        <fullName evidence="2">Uncharacterized protein</fullName>
    </submittedName>
</protein>
<comment type="caution">
    <text evidence="2">The sequence shown here is derived from an EMBL/GenBank/DDBJ whole genome shotgun (WGS) entry which is preliminary data.</text>
</comment>
<dbReference type="Proteomes" id="UP001239265">
    <property type="component" value="Unassembled WGS sequence"/>
</dbReference>
<dbReference type="AlphaFoldDB" id="A0ABD5BAY4"/>
<gene>
    <name evidence="1" type="ORF">QT385_05245</name>
    <name evidence="2" type="ORF">QT385_20735</name>
</gene>
<evidence type="ECO:0000313" key="2">
    <source>
        <dbReference type="EMBL" id="MDQ8751089.1"/>
    </source>
</evidence>
<dbReference type="EMBL" id="JAUCQJ010000014">
    <property type="protein sequence ID" value="MDQ8751089.1"/>
    <property type="molecule type" value="Genomic_DNA"/>
</dbReference>
<dbReference type="EMBL" id="JAUCQJ010000002">
    <property type="protein sequence ID" value="MDQ8748033.1"/>
    <property type="molecule type" value="Genomic_DNA"/>
</dbReference>
<feature type="non-terminal residue" evidence="2">
    <location>
        <position position="94"/>
    </location>
</feature>
<reference evidence="2 3" key="1">
    <citation type="submission" date="2023-06" db="EMBL/GenBank/DDBJ databases">
        <title>Nosocomial Elizabethkingia miricola genome.</title>
        <authorList>
            <person name="Morgado S."/>
            <person name="Fonseca E."/>
            <person name="Freitas F."/>
            <person name="Vicente A.C."/>
        </authorList>
    </citation>
    <scope>NUCLEOTIDE SEQUENCE [LARGE SCALE GENOMIC DNA]</scope>
    <source>
        <strain evidence="2 3">EM15</strain>
    </source>
</reference>
<evidence type="ECO:0000313" key="1">
    <source>
        <dbReference type="EMBL" id="MDQ8748033.1"/>
    </source>
</evidence>
<sequence>LWGENGVPQIYSLGNSTNTTPIIRITIGPDGSVSMMGRRSLTSNLEPLELYGGTLFNTVTWKTTGSNTVVATMLVTGATVMRGLGVGKKIIACP</sequence>
<organism evidence="2 3">
    <name type="scientific">Elizabethkingia miricola</name>
    <name type="common">Chryseobacterium miricola</name>
    <dbReference type="NCBI Taxonomy" id="172045"/>
    <lineage>
        <taxon>Bacteria</taxon>
        <taxon>Pseudomonadati</taxon>
        <taxon>Bacteroidota</taxon>
        <taxon>Flavobacteriia</taxon>
        <taxon>Flavobacteriales</taxon>
        <taxon>Weeksellaceae</taxon>
        <taxon>Elizabethkingia</taxon>
    </lineage>
</organism>